<dbReference type="AlphaFoldDB" id="A0A1X7K9Z8"/>
<dbReference type="RefSeq" id="WP_085517617.1">
    <property type="nucleotide sequence ID" value="NZ_FXAW01000005.1"/>
</dbReference>
<accession>A0A1X7K9Z8</accession>
<name>A0A1X7K9Z8_9BACT</name>
<dbReference type="EMBL" id="FXAW01000005">
    <property type="protein sequence ID" value="SMG37670.1"/>
    <property type="molecule type" value="Genomic_DNA"/>
</dbReference>
<dbReference type="Proteomes" id="UP000193804">
    <property type="component" value="Unassembled WGS sequence"/>
</dbReference>
<keyword evidence="2" id="KW-1185">Reference proteome</keyword>
<protein>
    <submittedName>
        <fullName evidence="1">Uncharacterized protein</fullName>
    </submittedName>
</protein>
<sequence>MQIKYTKSFLNKLEDVFAESDYILRYEKGNFKSGYCVLKDQRIVIINKFFDTEGKINCLVDILKNIDLDSKTLSDKNKNFYLELQQTELAL</sequence>
<evidence type="ECO:0000313" key="1">
    <source>
        <dbReference type="EMBL" id="SMG37670.1"/>
    </source>
</evidence>
<evidence type="ECO:0000313" key="2">
    <source>
        <dbReference type="Proteomes" id="UP000193804"/>
    </source>
</evidence>
<dbReference type="OrthoDB" id="1524666at2"/>
<reference evidence="2" key="1">
    <citation type="submission" date="2017-04" db="EMBL/GenBank/DDBJ databases">
        <authorList>
            <person name="Varghese N."/>
            <person name="Submissions S."/>
        </authorList>
    </citation>
    <scope>NUCLEOTIDE SEQUENCE [LARGE SCALE GENOMIC DNA]</scope>
    <source>
        <strain evidence="2">DSM 4125</strain>
    </source>
</reference>
<proteinExistence type="predicted"/>
<organism evidence="1 2">
    <name type="scientific">Marivirga sericea</name>
    <dbReference type="NCBI Taxonomy" id="1028"/>
    <lineage>
        <taxon>Bacteria</taxon>
        <taxon>Pseudomonadati</taxon>
        <taxon>Bacteroidota</taxon>
        <taxon>Cytophagia</taxon>
        <taxon>Cytophagales</taxon>
        <taxon>Marivirgaceae</taxon>
        <taxon>Marivirga</taxon>
    </lineage>
</organism>
<dbReference type="STRING" id="1028.SAMN05661096_02474"/>
<gene>
    <name evidence="1" type="ORF">SAMN05661096_02474</name>
</gene>